<dbReference type="GeneID" id="6193073"/>
<feature type="domain" description="DUF7892" evidence="2">
    <location>
        <begin position="808"/>
        <end position="958"/>
    </location>
</feature>
<proteinExistence type="predicted"/>
<feature type="region of interest" description="Disordered" evidence="1">
    <location>
        <begin position="361"/>
        <end position="391"/>
    </location>
</feature>
<dbReference type="InterPro" id="IPR036047">
    <property type="entry name" value="F-box-like_dom_sf"/>
</dbReference>
<feature type="compositionally biased region" description="Low complexity" evidence="1">
    <location>
        <begin position="361"/>
        <end position="383"/>
    </location>
</feature>
<feature type="compositionally biased region" description="Basic and acidic residues" evidence="1">
    <location>
        <begin position="1191"/>
        <end position="1201"/>
    </location>
</feature>
<dbReference type="CDD" id="cd09917">
    <property type="entry name" value="F-box_SF"/>
    <property type="match status" value="1"/>
</dbReference>
<gene>
    <name evidence="3" type="ORF">PODANS_1_12680</name>
</gene>
<sequence length="1404" mass="155688">MASDGLHGAGHPMASRGPELPNAEAPVLTRKRKSSGLEAKSDASTEVSSQETNKKVKVDNDCAERKSVAVPIPVDRSALPPEIWHRIFTFCPPRSLGNLLSVNKLFNLYLDPSSKVSKDAPASSSSGAVAQIKANSIWQVSRRLFWPYMPSPLRSKTELEMWRLACSHRCHYCGKLDPRKQTTMLDPHLRGPGENGVATIWPFETCMCAACLLKHTIKVRSFRASSLENLQFDTGKQELDLDLSPTIPSSVVPALSFVYLTSDLQVLPATTFEQGQLPVETQITKRFLSSEVQALERELLEVREMGPGTVTEWLKGLPARGSGIRQEVLKWEKWESLGGLAKMCSQLYPGYVKDVVSTLPASTTHAPSSDSSSSMLPNQPSSAATRQQFPHIRHERTAAEVAELKAARRAEIERRALLLEPPLGPNVLRHIPSFQAAMQIPHPPFDDKAWEVLKPRLLAQRADAEQRERENAAAIQAKQDSHLETTLASTKEARDLIDKAWEDQQGPLRERIAGYADEIIRDGWNNGKVTKETCARFAVEALGYVRKRFYAEIAKDVDAARSAGQTPPVDPLEGPFTQKLTLENMKWIFDTKIKPITERYHKELFYCNGCEGITKTFGFEGVIQHFAAKHTSALSSGNIVVYWRAEWPEHPPFAAEIRQVRHQPFFAPTQPVFPATGPPSFPVGHSYPPAPLAPNHLPTYPRGPYGYGNSAYNDPYQPPPYPLQPHQIVSSYPSQPGYEHHQSYPAPSDPYPPYQPPVGQYPPGPASATDPSHHYPQQPPQGNPYDHGYPPYPVAHLYLPSATPHPDMHRAKLEDIARNSREVWQELGNIRGLPGSVRVFVTIHHLVKRFHSKFYEPPALAIFIEGLSNNKDMRPVRNVNDLICKACHLGLGNAATVEQDRKSFSLPQLTNHFQSKHVKPLQSAHAPPMDWTLDMVFLPELAPISNLHSAMSEVQKRLIVEALPGIFEQQGPKLVPADVYYGQPASSSSVYPAAQEVHSALRTNSPQVLSAGAYGNTAPSYSHSGNPSNDVPAITTPAAASEKASGHPSEGGGHASQGSRPANRRQNGLQNGKKASGKNKRKRNQDGNPSGGRRAGRQFRRDESSTRRRSTSDNPGTSSSNRVDRAPVSITSFGGSSGQDRTTVGKDATNLLAALESHLTQAPRGPVYHKNGTAPAAGETLHNAVQPHARQSGDEDQHRYFEPSTRQRISVDKRVEQQSSYHSRIEVERPDHCYPTTSDAIRPSGYAAPEERYYTRYDRPSSVLPAELEPGSGLRRLREESDYPRYRDGPRRPINPADEIVEIVHVIEGEHSYYIERPVRREPQTRYVFEERILPHREPVDRFTEGGGYEAGYASAARPAGSASEMNMARRFSMAPEGRRRTDGGVTVNNSAYLEEYDPRFPAA</sequence>
<name>B2AYY8_PODAN</name>
<evidence type="ECO:0000259" key="2">
    <source>
        <dbReference type="Pfam" id="PF25422"/>
    </source>
</evidence>
<keyword evidence="5" id="KW-1185">Reference proteome</keyword>
<feature type="region of interest" description="Disordered" evidence="1">
    <location>
        <begin position="1019"/>
        <end position="1143"/>
    </location>
</feature>
<feature type="compositionally biased region" description="Polar residues" evidence="1">
    <location>
        <begin position="1129"/>
        <end position="1142"/>
    </location>
</feature>
<reference evidence="3 5" key="1">
    <citation type="journal article" date="2008" name="Genome Biol.">
        <title>The genome sequence of the model ascomycete fungus Podospora anserina.</title>
        <authorList>
            <person name="Espagne E."/>
            <person name="Lespinet O."/>
            <person name="Malagnac F."/>
            <person name="Da Silva C."/>
            <person name="Jaillon O."/>
            <person name="Porcel B.M."/>
            <person name="Couloux A."/>
            <person name="Aury J.-M."/>
            <person name="Segurens B."/>
            <person name="Poulain J."/>
            <person name="Anthouard V."/>
            <person name="Grossetete S."/>
            <person name="Khalili H."/>
            <person name="Coppin E."/>
            <person name="Dequard-Chablat M."/>
            <person name="Picard M."/>
            <person name="Contamine V."/>
            <person name="Arnaise S."/>
            <person name="Bourdais A."/>
            <person name="Berteaux-Lecellier V."/>
            <person name="Gautheret D."/>
            <person name="de Vries R.P."/>
            <person name="Battaglia E."/>
            <person name="Coutinho P.M."/>
            <person name="Danchin E.G.J."/>
            <person name="Henrissat B."/>
            <person name="El Khoury R."/>
            <person name="Sainsard-Chanet A."/>
            <person name="Boivin A."/>
            <person name="Pinan-Lucarre B."/>
            <person name="Sellem C.H."/>
            <person name="Debuchy R."/>
            <person name="Wincker P."/>
            <person name="Weissenbach J."/>
            <person name="Silar P."/>
        </authorList>
    </citation>
    <scope>NUCLEOTIDE SEQUENCE [LARGE SCALE GENOMIC DNA]</scope>
    <source>
        <strain evidence="5">S / ATCC MYA-4624 / DSM 980 / FGSC 10383</strain>
        <strain evidence="3">S mat+</strain>
    </source>
</reference>
<evidence type="ECO:0000256" key="1">
    <source>
        <dbReference type="SAM" id="MobiDB-lite"/>
    </source>
</evidence>
<protein>
    <submittedName>
        <fullName evidence="3">Podospora anserina S mat+ genomic DNA chromosome 1, supercontig 2</fullName>
    </submittedName>
</protein>
<dbReference type="InterPro" id="IPR057214">
    <property type="entry name" value="DUF7892"/>
</dbReference>
<organism evidence="3">
    <name type="scientific">Podospora anserina (strain S / ATCC MYA-4624 / DSM 980 / FGSC 10383)</name>
    <name type="common">Pleurage anserina</name>
    <dbReference type="NCBI Taxonomy" id="515849"/>
    <lineage>
        <taxon>Eukaryota</taxon>
        <taxon>Fungi</taxon>
        <taxon>Dikarya</taxon>
        <taxon>Ascomycota</taxon>
        <taxon>Pezizomycotina</taxon>
        <taxon>Sordariomycetes</taxon>
        <taxon>Sordariomycetidae</taxon>
        <taxon>Sordariales</taxon>
        <taxon>Podosporaceae</taxon>
        <taxon>Podospora</taxon>
        <taxon>Podospora anserina</taxon>
    </lineage>
</organism>
<accession>B2AYY8</accession>
<dbReference type="OrthoDB" id="2322499at2759"/>
<dbReference type="RefSeq" id="XP_001908939.1">
    <property type="nucleotide sequence ID" value="XM_001908904.1"/>
</dbReference>
<dbReference type="Pfam" id="PF25422">
    <property type="entry name" value="DUF7892"/>
    <property type="match status" value="1"/>
</dbReference>
<feature type="compositionally biased region" description="Polar residues" evidence="1">
    <location>
        <begin position="1019"/>
        <end position="1029"/>
    </location>
</feature>
<feature type="region of interest" description="Disordered" evidence="1">
    <location>
        <begin position="1"/>
        <end position="59"/>
    </location>
</feature>
<reference evidence="3" key="2">
    <citation type="submission" date="2008-07" db="EMBL/GenBank/DDBJ databases">
        <authorList>
            <person name="Genoscope - CEA"/>
        </authorList>
    </citation>
    <scope>NUCLEOTIDE SEQUENCE</scope>
    <source>
        <strain evidence="3">S mat+</strain>
    </source>
</reference>
<feature type="compositionally biased region" description="Polar residues" evidence="1">
    <location>
        <begin position="42"/>
        <end position="51"/>
    </location>
</feature>
<feature type="region of interest" description="Disordered" evidence="1">
    <location>
        <begin position="1185"/>
        <end position="1204"/>
    </location>
</feature>
<dbReference type="HOGENOM" id="CLU_003437_0_0_1"/>
<dbReference type="Proteomes" id="UP000001197">
    <property type="component" value="Chromosome 1"/>
</dbReference>
<evidence type="ECO:0000313" key="3">
    <source>
        <dbReference type="EMBL" id="CAP69612.1"/>
    </source>
</evidence>
<dbReference type="EMBL" id="FO904936">
    <property type="protein sequence ID" value="CDP23628.1"/>
    <property type="molecule type" value="Genomic_DNA"/>
</dbReference>
<dbReference type="eggNOG" id="ENOG502RPXF">
    <property type="taxonomic scope" value="Eukaryota"/>
</dbReference>
<feature type="compositionally biased region" description="Pro residues" evidence="1">
    <location>
        <begin position="747"/>
        <end position="765"/>
    </location>
</feature>
<reference evidence="4" key="4">
    <citation type="submission" date="2015-04" db="EMBL/GenBank/DDBJ databases">
        <title>Maintaining two mating types: Structure of the mating type locus and its role in heterokaryosis in Podospora anserina.</title>
        <authorList>
            <person name="Grognet P."/>
            <person name="Bidard F."/>
            <person name="Kuchly C."/>
            <person name="Chan Ho Tong L."/>
            <person name="Coppin E."/>
            <person name="Ait Benkhali J."/>
            <person name="Couloux A."/>
            <person name="Wincker P."/>
            <person name="Debuchy R."/>
            <person name="Silar P."/>
        </authorList>
    </citation>
    <scope>NUCLEOTIDE SEQUENCE</scope>
</reference>
<dbReference type="SUPFAM" id="SSF81383">
    <property type="entry name" value="F-box domain"/>
    <property type="match status" value="1"/>
</dbReference>
<dbReference type="VEuPathDB" id="FungiDB:PODANS_1_12680"/>
<dbReference type="EMBL" id="CU633901">
    <property type="protein sequence ID" value="CAP69612.1"/>
    <property type="molecule type" value="Genomic_DNA"/>
</dbReference>
<feature type="region of interest" description="Disordered" evidence="1">
    <location>
        <begin position="708"/>
        <end position="786"/>
    </location>
</feature>
<evidence type="ECO:0000313" key="4">
    <source>
        <dbReference type="EMBL" id="CDP23628.1"/>
    </source>
</evidence>
<feature type="compositionally biased region" description="Polar residues" evidence="1">
    <location>
        <begin position="1056"/>
        <end position="1070"/>
    </location>
</feature>
<evidence type="ECO:0000313" key="5">
    <source>
        <dbReference type="Proteomes" id="UP000001197"/>
    </source>
</evidence>
<dbReference type="KEGG" id="pan:PODANSg5974"/>
<reference evidence="5" key="3">
    <citation type="journal article" date="2014" name="Genetics">
        <title>Maintaining two mating types: Structure of the mating type locus and its role in heterokaryosis in Podospora anserina.</title>
        <authorList>
            <person name="Grognet P."/>
            <person name="Bidard F."/>
            <person name="Kuchly C."/>
            <person name="Tong L.C.H."/>
            <person name="Coppin E."/>
            <person name="Benkhali J.A."/>
            <person name="Couloux A."/>
            <person name="Wincker P."/>
            <person name="Debuchy R."/>
            <person name="Silar P."/>
        </authorList>
    </citation>
    <scope>GENOME REANNOTATION</scope>
    <source>
        <strain evidence="5">S / ATCC MYA-4624 / DSM 980 / FGSC 10383</strain>
    </source>
</reference>